<dbReference type="InterPro" id="IPR036388">
    <property type="entry name" value="WH-like_DNA-bd_sf"/>
</dbReference>
<dbReference type="GO" id="GO:0006313">
    <property type="term" value="P:DNA transposition"/>
    <property type="evidence" value="ECO:0007669"/>
    <property type="project" value="InterPro"/>
</dbReference>
<proteinExistence type="predicted"/>
<keyword evidence="4" id="KW-1185">Reference proteome</keyword>
<dbReference type="STRING" id="1380566.A0A179EY52"/>
<reference evidence="3 4" key="1">
    <citation type="journal article" date="2016" name="PLoS Pathog.">
        <title>Biosynthesis of antibiotic leucinostatins in bio-control fungus Purpureocillium lilacinum and their inhibition on phytophthora revealed by genome mining.</title>
        <authorList>
            <person name="Wang G."/>
            <person name="Liu Z."/>
            <person name="Lin R."/>
            <person name="Li E."/>
            <person name="Mao Z."/>
            <person name="Ling J."/>
            <person name="Yang Y."/>
            <person name="Yin W.B."/>
            <person name="Xie B."/>
        </authorList>
    </citation>
    <scope>NUCLEOTIDE SEQUENCE [LARGE SCALE GENOMIC DNA]</scope>
    <source>
        <strain evidence="3">170</strain>
    </source>
</reference>
<dbReference type="GO" id="GO:0015074">
    <property type="term" value="P:DNA integration"/>
    <property type="evidence" value="ECO:0007669"/>
    <property type="project" value="InterPro"/>
</dbReference>
<evidence type="ECO:0000313" key="4">
    <source>
        <dbReference type="Proteomes" id="UP000078397"/>
    </source>
</evidence>
<dbReference type="EMBL" id="LSBJ02000015">
    <property type="protein sequence ID" value="OAQ58126.2"/>
    <property type="molecule type" value="Genomic_DNA"/>
</dbReference>
<dbReference type="InterPro" id="IPR052338">
    <property type="entry name" value="Transposase_5"/>
</dbReference>
<dbReference type="InterPro" id="IPR009057">
    <property type="entry name" value="Homeodomain-like_sf"/>
</dbReference>
<gene>
    <name evidence="3" type="ORF">VFPPC_11306</name>
</gene>
<dbReference type="GeneID" id="28853531"/>
<dbReference type="Gene3D" id="3.30.420.10">
    <property type="entry name" value="Ribonuclease H-like superfamily/Ribonuclease H"/>
    <property type="match status" value="1"/>
</dbReference>
<dbReference type="KEGG" id="pchm:VFPPC_11306"/>
<sequence>MTTTDSRLEYSPHKRTRIYMSHLAGNSYSRIANDEGVPRGSISGIIKRYRVQQSAHNCGRSGRPPTVSERDGRVIKLAVRRFPSIKLQEIITEAGLTISTRTLRRWLQKQGIKHNRALQRPHLTARLAEKRLAFARLHVRRPASYWKRWIFNDETTIARGQGGRVKWVWHSQMFRGAFCFNYRTSLYPLLGDPNSPGGGVTSRRILECLQDQLPTICEPGVIFAQDNASTHSARLVQEWLRTWALENGVEVVDWPPYSPDLNPIENLWKMLKEGIYERYPLLAAAPKNADSLQWLCEAAIEVWEDLKEELMERLVESMPRRLEAVIAHNGWYTKY</sequence>
<dbReference type="Pfam" id="PF13358">
    <property type="entry name" value="DDE_3"/>
    <property type="match status" value="1"/>
</dbReference>
<name>A0A179EY52_METCM</name>
<dbReference type="Gene3D" id="1.10.10.10">
    <property type="entry name" value="Winged helix-like DNA-binding domain superfamily/Winged helix DNA-binding domain"/>
    <property type="match status" value="1"/>
</dbReference>
<dbReference type="GO" id="GO:0003677">
    <property type="term" value="F:DNA binding"/>
    <property type="evidence" value="ECO:0007669"/>
    <property type="project" value="InterPro"/>
</dbReference>
<dbReference type="InterPro" id="IPR036397">
    <property type="entry name" value="RNaseH_sf"/>
</dbReference>
<accession>A0A179EY52</accession>
<dbReference type="RefSeq" id="XP_022283932.1">
    <property type="nucleotide sequence ID" value="XM_022428748.1"/>
</dbReference>
<comment type="caution">
    <text evidence="3">The sequence shown here is derived from an EMBL/GenBank/DDBJ whole genome shotgun (WGS) entry which is preliminary data.</text>
</comment>
<dbReference type="InterPro" id="IPR038717">
    <property type="entry name" value="Tc1-like_DDE_dom"/>
</dbReference>
<dbReference type="Proteomes" id="UP000078397">
    <property type="component" value="Unassembled WGS sequence"/>
</dbReference>
<evidence type="ECO:0000259" key="2">
    <source>
        <dbReference type="Pfam" id="PF13358"/>
    </source>
</evidence>
<dbReference type="Pfam" id="PF01498">
    <property type="entry name" value="HTH_Tnp_Tc3_2"/>
    <property type="match status" value="1"/>
</dbReference>
<dbReference type="PANTHER" id="PTHR23022:SF135">
    <property type="entry name" value="SI:DKEY-77F5.3"/>
    <property type="match status" value="1"/>
</dbReference>
<dbReference type="SUPFAM" id="SSF46689">
    <property type="entry name" value="Homeodomain-like"/>
    <property type="match status" value="1"/>
</dbReference>
<dbReference type="AlphaFoldDB" id="A0A179EY52"/>
<feature type="domain" description="Tc1-like transposase DDE" evidence="2">
    <location>
        <begin position="200"/>
        <end position="276"/>
    </location>
</feature>
<dbReference type="InterPro" id="IPR002492">
    <property type="entry name" value="Transposase_Tc1-like"/>
</dbReference>
<dbReference type="PANTHER" id="PTHR23022">
    <property type="entry name" value="TRANSPOSABLE ELEMENT-RELATED"/>
    <property type="match status" value="1"/>
</dbReference>
<evidence type="ECO:0000259" key="1">
    <source>
        <dbReference type="Pfam" id="PF01498"/>
    </source>
</evidence>
<evidence type="ECO:0000313" key="3">
    <source>
        <dbReference type="EMBL" id="OAQ58126.2"/>
    </source>
</evidence>
<feature type="domain" description="Transposase Tc1-like" evidence="1">
    <location>
        <begin position="73"/>
        <end position="139"/>
    </location>
</feature>
<dbReference type="OrthoDB" id="5145626at2759"/>
<protein>
    <submittedName>
        <fullName evidence="3">Nuf2 family protein</fullName>
    </submittedName>
</protein>
<organism evidence="3 4">
    <name type="scientific">Pochonia chlamydosporia 170</name>
    <dbReference type="NCBI Taxonomy" id="1380566"/>
    <lineage>
        <taxon>Eukaryota</taxon>
        <taxon>Fungi</taxon>
        <taxon>Dikarya</taxon>
        <taxon>Ascomycota</taxon>
        <taxon>Pezizomycotina</taxon>
        <taxon>Sordariomycetes</taxon>
        <taxon>Hypocreomycetidae</taxon>
        <taxon>Hypocreales</taxon>
        <taxon>Clavicipitaceae</taxon>
        <taxon>Pochonia</taxon>
    </lineage>
</organism>